<evidence type="ECO:0000313" key="1">
    <source>
        <dbReference type="EMBL" id="RRT84400.1"/>
    </source>
</evidence>
<dbReference type="EMBL" id="AMZH03000311">
    <property type="protein sequence ID" value="RRT84400.1"/>
    <property type="molecule type" value="Genomic_DNA"/>
</dbReference>
<evidence type="ECO:0000313" key="2">
    <source>
        <dbReference type="Proteomes" id="UP000287651"/>
    </source>
</evidence>
<protein>
    <submittedName>
        <fullName evidence="1">Uncharacterized protein</fullName>
    </submittedName>
</protein>
<comment type="caution">
    <text evidence="1">The sequence shown here is derived from an EMBL/GenBank/DDBJ whole genome shotgun (WGS) entry which is preliminary data.</text>
</comment>
<reference evidence="1 2" key="1">
    <citation type="journal article" date="2014" name="Agronomy (Basel)">
        <title>A Draft Genome Sequence for Ensete ventricosum, the Drought-Tolerant Tree Against Hunger.</title>
        <authorList>
            <person name="Harrison J."/>
            <person name="Moore K.A."/>
            <person name="Paszkiewicz K."/>
            <person name="Jones T."/>
            <person name="Grant M."/>
            <person name="Ambacheew D."/>
            <person name="Muzemil S."/>
            <person name="Studholme D.J."/>
        </authorList>
    </citation>
    <scope>NUCLEOTIDE SEQUENCE [LARGE SCALE GENOMIC DNA]</scope>
</reference>
<dbReference type="AlphaFoldDB" id="A0A427B7C5"/>
<accession>A0A427B7C5</accession>
<dbReference type="Proteomes" id="UP000287651">
    <property type="component" value="Unassembled WGS sequence"/>
</dbReference>
<proteinExistence type="predicted"/>
<name>A0A427B7C5_ENSVE</name>
<organism evidence="1 2">
    <name type="scientific">Ensete ventricosum</name>
    <name type="common">Abyssinian banana</name>
    <name type="synonym">Musa ensete</name>
    <dbReference type="NCBI Taxonomy" id="4639"/>
    <lineage>
        <taxon>Eukaryota</taxon>
        <taxon>Viridiplantae</taxon>
        <taxon>Streptophyta</taxon>
        <taxon>Embryophyta</taxon>
        <taxon>Tracheophyta</taxon>
        <taxon>Spermatophyta</taxon>
        <taxon>Magnoliopsida</taxon>
        <taxon>Liliopsida</taxon>
        <taxon>Zingiberales</taxon>
        <taxon>Musaceae</taxon>
        <taxon>Ensete</taxon>
    </lineage>
</organism>
<gene>
    <name evidence="1" type="ORF">B296_00014702</name>
</gene>
<sequence>MNHGKHTWDTEVLPVLTKTGYLRSSRVDPKPPRSARIGIVPLSNGSCYAEFSRSTCRDTRSFYAEIS</sequence>